<name>A0A200Q485_MACCD</name>
<evidence type="ECO:0000313" key="7">
    <source>
        <dbReference type="EMBL" id="OVA05207.1"/>
    </source>
</evidence>
<protein>
    <submittedName>
        <fullName evidence="7">Transcription factor</fullName>
    </submittedName>
</protein>
<dbReference type="FunFam" id="3.40.1810.10:FF:000006">
    <property type="entry name" value="Agamous-like MADS-box protein AGL62"/>
    <property type="match status" value="1"/>
</dbReference>
<comment type="caution">
    <text evidence="7">The sequence shown here is derived from an EMBL/GenBank/DDBJ whole genome shotgun (WGS) entry which is preliminary data.</text>
</comment>
<comment type="subcellular location">
    <subcellularLocation>
        <location evidence="1">Nucleus</location>
    </subcellularLocation>
</comment>
<dbReference type="InParanoid" id="A0A200Q485"/>
<keyword evidence="3" id="KW-0238">DNA-binding</keyword>
<accession>A0A200Q485</accession>
<dbReference type="GO" id="GO:0000978">
    <property type="term" value="F:RNA polymerase II cis-regulatory region sequence-specific DNA binding"/>
    <property type="evidence" value="ECO:0007669"/>
    <property type="project" value="TreeGrafter"/>
</dbReference>
<evidence type="ECO:0000313" key="8">
    <source>
        <dbReference type="Proteomes" id="UP000195402"/>
    </source>
</evidence>
<keyword evidence="5" id="KW-0539">Nucleus</keyword>
<evidence type="ECO:0000256" key="3">
    <source>
        <dbReference type="ARBA" id="ARBA00023125"/>
    </source>
</evidence>
<dbReference type="CDD" id="cd00265">
    <property type="entry name" value="MADS_MEF2_like"/>
    <property type="match status" value="1"/>
</dbReference>
<dbReference type="GO" id="GO:0000981">
    <property type="term" value="F:DNA-binding transcription factor activity, RNA polymerase II-specific"/>
    <property type="evidence" value="ECO:0007669"/>
    <property type="project" value="TreeGrafter"/>
</dbReference>
<dbReference type="OrthoDB" id="1933443at2759"/>
<dbReference type="Gene3D" id="3.40.1810.10">
    <property type="entry name" value="Transcription factor, MADS-box"/>
    <property type="match status" value="1"/>
</dbReference>
<dbReference type="Pfam" id="PF00319">
    <property type="entry name" value="SRF-TF"/>
    <property type="match status" value="1"/>
</dbReference>
<proteinExistence type="predicted"/>
<evidence type="ECO:0000256" key="4">
    <source>
        <dbReference type="ARBA" id="ARBA00023163"/>
    </source>
</evidence>
<dbReference type="PANTHER" id="PTHR11945:SF629">
    <property type="entry name" value="OS02G0164450 PROTEIN"/>
    <property type="match status" value="1"/>
</dbReference>
<gene>
    <name evidence="7" type="ORF">BVC80_833g5</name>
</gene>
<keyword evidence="4" id="KW-0804">Transcription</keyword>
<sequence length="120" mass="13501">MSSKRNLSKGRRKIEIKRIEKVDARQVTFSKRKVGLFKNASELCTLCDAKTAVIVFSPAEKPYSFGHPSVDTVVDRYLSGGNYASQNNISGVHPYVGARIHDLNRQYSEALNELDAEKKR</sequence>
<dbReference type="SMART" id="SM00432">
    <property type="entry name" value="MADS"/>
    <property type="match status" value="1"/>
</dbReference>
<evidence type="ECO:0000256" key="2">
    <source>
        <dbReference type="ARBA" id="ARBA00023015"/>
    </source>
</evidence>
<dbReference type="GO" id="GO:0046983">
    <property type="term" value="F:protein dimerization activity"/>
    <property type="evidence" value="ECO:0007669"/>
    <property type="project" value="InterPro"/>
</dbReference>
<dbReference type="SUPFAM" id="SSF55455">
    <property type="entry name" value="SRF-like"/>
    <property type="match status" value="1"/>
</dbReference>
<evidence type="ECO:0000256" key="5">
    <source>
        <dbReference type="ARBA" id="ARBA00023242"/>
    </source>
</evidence>
<feature type="domain" description="MADS-box" evidence="6">
    <location>
        <begin position="9"/>
        <end position="69"/>
    </location>
</feature>
<keyword evidence="8" id="KW-1185">Reference proteome</keyword>
<organism evidence="7 8">
    <name type="scientific">Macleaya cordata</name>
    <name type="common">Five-seeded plume-poppy</name>
    <name type="synonym">Bocconia cordata</name>
    <dbReference type="NCBI Taxonomy" id="56857"/>
    <lineage>
        <taxon>Eukaryota</taxon>
        <taxon>Viridiplantae</taxon>
        <taxon>Streptophyta</taxon>
        <taxon>Embryophyta</taxon>
        <taxon>Tracheophyta</taxon>
        <taxon>Spermatophyta</taxon>
        <taxon>Magnoliopsida</taxon>
        <taxon>Ranunculales</taxon>
        <taxon>Papaveraceae</taxon>
        <taxon>Papaveroideae</taxon>
        <taxon>Macleaya</taxon>
    </lineage>
</organism>
<evidence type="ECO:0000256" key="1">
    <source>
        <dbReference type="ARBA" id="ARBA00004123"/>
    </source>
</evidence>
<evidence type="ECO:0000259" key="6">
    <source>
        <dbReference type="PROSITE" id="PS50066"/>
    </source>
</evidence>
<keyword evidence="2" id="KW-0805">Transcription regulation</keyword>
<dbReference type="PRINTS" id="PR00404">
    <property type="entry name" value="MADSDOMAIN"/>
</dbReference>
<dbReference type="InterPro" id="IPR033896">
    <property type="entry name" value="MEF2-like_N"/>
</dbReference>
<dbReference type="InterPro" id="IPR036879">
    <property type="entry name" value="TF_MADSbox_sf"/>
</dbReference>
<dbReference type="PROSITE" id="PS50066">
    <property type="entry name" value="MADS_BOX_2"/>
    <property type="match status" value="1"/>
</dbReference>
<dbReference type="InterPro" id="IPR002100">
    <property type="entry name" value="TF_MADSbox"/>
</dbReference>
<dbReference type="Proteomes" id="UP000195402">
    <property type="component" value="Unassembled WGS sequence"/>
</dbReference>
<dbReference type="GO" id="GO:0045944">
    <property type="term" value="P:positive regulation of transcription by RNA polymerase II"/>
    <property type="evidence" value="ECO:0007669"/>
    <property type="project" value="InterPro"/>
</dbReference>
<reference evidence="7 8" key="1">
    <citation type="journal article" date="2017" name="Mol. Plant">
        <title>The Genome of Medicinal Plant Macleaya cordata Provides New Insights into Benzylisoquinoline Alkaloids Metabolism.</title>
        <authorList>
            <person name="Liu X."/>
            <person name="Liu Y."/>
            <person name="Huang P."/>
            <person name="Ma Y."/>
            <person name="Qing Z."/>
            <person name="Tang Q."/>
            <person name="Cao H."/>
            <person name="Cheng P."/>
            <person name="Zheng Y."/>
            <person name="Yuan Z."/>
            <person name="Zhou Y."/>
            <person name="Liu J."/>
            <person name="Tang Z."/>
            <person name="Zhuo Y."/>
            <person name="Zhang Y."/>
            <person name="Yu L."/>
            <person name="Huang J."/>
            <person name="Yang P."/>
            <person name="Peng Q."/>
            <person name="Zhang J."/>
            <person name="Jiang W."/>
            <person name="Zhang Z."/>
            <person name="Lin K."/>
            <person name="Ro D.K."/>
            <person name="Chen X."/>
            <person name="Xiong X."/>
            <person name="Shang Y."/>
            <person name="Huang S."/>
            <person name="Zeng J."/>
        </authorList>
    </citation>
    <scope>NUCLEOTIDE SEQUENCE [LARGE SCALE GENOMIC DNA]</scope>
    <source>
        <strain evidence="8">cv. BLH2017</strain>
        <tissue evidence="7">Root</tissue>
    </source>
</reference>
<dbReference type="OMA" id="ISGVHPY"/>
<dbReference type="EMBL" id="MVGT01003164">
    <property type="protein sequence ID" value="OVA05207.1"/>
    <property type="molecule type" value="Genomic_DNA"/>
</dbReference>
<dbReference type="PANTHER" id="PTHR11945">
    <property type="entry name" value="MADS BOX PROTEIN"/>
    <property type="match status" value="1"/>
</dbReference>
<dbReference type="AlphaFoldDB" id="A0A200Q485"/>
<dbReference type="GO" id="GO:0005634">
    <property type="term" value="C:nucleus"/>
    <property type="evidence" value="ECO:0007669"/>
    <property type="project" value="UniProtKB-SubCell"/>
</dbReference>